<dbReference type="InterPro" id="IPR014757">
    <property type="entry name" value="Tscrpt_reg_IclR_C"/>
</dbReference>
<reference evidence="6 7" key="1">
    <citation type="submission" date="2015-04" db="EMBL/GenBank/DDBJ databases">
        <title>Genome sequence of Kerstersia gyiorum CG1.</title>
        <authorList>
            <person name="Greninger A.L."/>
            <person name="Kozyreva V."/>
            <person name="Chaturvedi V."/>
        </authorList>
    </citation>
    <scope>NUCLEOTIDE SEQUENCE [LARGE SCALE GENOMIC DNA]</scope>
    <source>
        <strain evidence="6 7">CG1</strain>
    </source>
</reference>
<dbReference type="PANTHER" id="PTHR30136">
    <property type="entry name" value="HELIX-TURN-HELIX TRANSCRIPTIONAL REGULATOR, ICLR FAMILY"/>
    <property type="match status" value="1"/>
</dbReference>
<proteinExistence type="predicted"/>
<dbReference type="EMBL" id="LBNE01000014">
    <property type="protein sequence ID" value="KKO70562.1"/>
    <property type="molecule type" value="Genomic_DNA"/>
</dbReference>
<gene>
    <name evidence="6" type="ORF">AAV32_16085</name>
</gene>
<protein>
    <submittedName>
        <fullName evidence="6">IclR family transcriptional regulator</fullName>
    </submittedName>
</protein>
<evidence type="ECO:0000313" key="7">
    <source>
        <dbReference type="Proteomes" id="UP000078084"/>
    </source>
</evidence>
<dbReference type="Gene3D" id="1.10.10.10">
    <property type="entry name" value="Winged helix-like DNA-binding domain superfamily/Winged helix DNA-binding domain"/>
    <property type="match status" value="1"/>
</dbReference>
<dbReference type="Pfam" id="PF09339">
    <property type="entry name" value="HTH_IclR"/>
    <property type="match status" value="1"/>
</dbReference>
<dbReference type="Pfam" id="PF01614">
    <property type="entry name" value="IclR_C"/>
    <property type="match status" value="1"/>
</dbReference>
<dbReference type="SUPFAM" id="SSF55781">
    <property type="entry name" value="GAF domain-like"/>
    <property type="match status" value="1"/>
</dbReference>
<dbReference type="AlphaFoldDB" id="A0A171KNU5"/>
<dbReference type="Gene3D" id="3.30.450.40">
    <property type="match status" value="1"/>
</dbReference>
<sequence length="248" mass="26497">MVTTDQSVGAGADRVLYVLATLARHDAPLSIAALAEQTGLAQSTLYRQIALLKRWGFVAEHEGEYGPGPLSVQLAWGFDQSSYLIQEAQLDMEALAAASGETVGLLVTVKDQAVCLDMVESQHPLRCSFTKGRGLPLTRGASAKSLLAFMSTARQQAALAYLAREPGVDTTRLASELNAIRAQGYAVTDSEVDSGVWGVGVPIFQRPTQAVASITLMAPSTRASKRPQALIEMTLAAARRISARLQQR</sequence>
<dbReference type="InterPro" id="IPR036388">
    <property type="entry name" value="WH-like_DNA-bd_sf"/>
</dbReference>
<evidence type="ECO:0000256" key="3">
    <source>
        <dbReference type="ARBA" id="ARBA00023163"/>
    </source>
</evidence>
<name>A0A171KNU5_9BURK</name>
<dbReference type="PANTHER" id="PTHR30136:SF24">
    <property type="entry name" value="HTH-TYPE TRANSCRIPTIONAL REPRESSOR ALLR"/>
    <property type="match status" value="1"/>
</dbReference>
<dbReference type="SMART" id="SM00346">
    <property type="entry name" value="HTH_ICLR"/>
    <property type="match status" value="1"/>
</dbReference>
<dbReference type="SUPFAM" id="SSF46785">
    <property type="entry name" value="Winged helix' DNA-binding domain"/>
    <property type="match status" value="1"/>
</dbReference>
<keyword evidence="2" id="KW-0238">DNA-binding</keyword>
<feature type="domain" description="IclR-ED" evidence="5">
    <location>
        <begin position="70"/>
        <end position="248"/>
    </location>
</feature>
<dbReference type="InterPro" id="IPR005471">
    <property type="entry name" value="Tscrpt_reg_IclR_N"/>
</dbReference>
<evidence type="ECO:0000259" key="5">
    <source>
        <dbReference type="PROSITE" id="PS51078"/>
    </source>
</evidence>
<dbReference type="RefSeq" id="WP_068374755.1">
    <property type="nucleotide sequence ID" value="NZ_CP169556.1"/>
</dbReference>
<dbReference type="GO" id="GO:0003700">
    <property type="term" value="F:DNA-binding transcription factor activity"/>
    <property type="evidence" value="ECO:0007669"/>
    <property type="project" value="TreeGrafter"/>
</dbReference>
<dbReference type="GO" id="GO:0003677">
    <property type="term" value="F:DNA binding"/>
    <property type="evidence" value="ECO:0007669"/>
    <property type="project" value="UniProtKB-KW"/>
</dbReference>
<dbReference type="InterPro" id="IPR036390">
    <property type="entry name" value="WH_DNA-bd_sf"/>
</dbReference>
<organism evidence="6 7">
    <name type="scientific">Kerstersia gyiorum</name>
    <dbReference type="NCBI Taxonomy" id="206506"/>
    <lineage>
        <taxon>Bacteria</taxon>
        <taxon>Pseudomonadati</taxon>
        <taxon>Pseudomonadota</taxon>
        <taxon>Betaproteobacteria</taxon>
        <taxon>Burkholderiales</taxon>
        <taxon>Alcaligenaceae</taxon>
        <taxon>Kerstersia</taxon>
    </lineage>
</organism>
<dbReference type="Proteomes" id="UP000078084">
    <property type="component" value="Unassembled WGS sequence"/>
</dbReference>
<dbReference type="GO" id="GO:0045892">
    <property type="term" value="P:negative regulation of DNA-templated transcription"/>
    <property type="evidence" value="ECO:0007669"/>
    <property type="project" value="TreeGrafter"/>
</dbReference>
<keyword evidence="3" id="KW-0804">Transcription</keyword>
<dbReference type="STRING" id="206506.AAV32_16085"/>
<keyword evidence="7" id="KW-1185">Reference proteome</keyword>
<dbReference type="PROSITE" id="PS51077">
    <property type="entry name" value="HTH_ICLR"/>
    <property type="match status" value="1"/>
</dbReference>
<feature type="domain" description="HTH iclR-type" evidence="4">
    <location>
        <begin position="9"/>
        <end position="69"/>
    </location>
</feature>
<dbReference type="CDD" id="cd00090">
    <property type="entry name" value="HTH_ARSR"/>
    <property type="match status" value="1"/>
</dbReference>
<evidence type="ECO:0000256" key="1">
    <source>
        <dbReference type="ARBA" id="ARBA00023015"/>
    </source>
</evidence>
<dbReference type="PROSITE" id="PS51078">
    <property type="entry name" value="ICLR_ED"/>
    <property type="match status" value="1"/>
</dbReference>
<evidence type="ECO:0000256" key="2">
    <source>
        <dbReference type="ARBA" id="ARBA00023125"/>
    </source>
</evidence>
<keyword evidence="1" id="KW-0805">Transcription regulation</keyword>
<dbReference type="PATRIC" id="fig|206506.3.peg.3426"/>
<dbReference type="GeneID" id="99726999"/>
<comment type="caution">
    <text evidence="6">The sequence shown here is derived from an EMBL/GenBank/DDBJ whole genome shotgun (WGS) entry which is preliminary data.</text>
</comment>
<dbReference type="InterPro" id="IPR029016">
    <property type="entry name" value="GAF-like_dom_sf"/>
</dbReference>
<dbReference type="InterPro" id="IPR011991">
    <property type="entry name" value="ArsR-like_HTH"/>
</dbReference>
<dbReference type="InterPro" id="IPR050707">
    <property type="entry name" value="HTH_MetabolicPath_Reg"/>
</dbReference>
<evidence type="ECO:0000259" key="4">
    <source>
        <dbReference type="PROSITE" id="PS51077"/>
    </source>
</evidence>
<evidence type="ECO:0000313" key="6">
    <source>
        <dbReference type="EMBL" id="KKO70562.1"/>
    </source>
</evidence>
<accession>A0A171KNU5</accession>